<dbReference type="SUPFAM" id="SSF48350">
    <property type="entry name" value="GTPase activation domain, GAP"/>
    <property type="match status" value="1"/>
</dbReference>
<evidence type="ECO:0000256" key="1">
    <source>
        <dbReference type="SAM" id="MobiDB-lite"/>
    </source>
</evidence>
<dbReference type="InterPro" id="IPR046985">
    <property type="entry name" value="IP5"/>
</dbReference>
<dbReference type="Pfam" id="PF22669">
    <property type="entry name" value="Exo_endo_phos2"/>
    <property type="match status" value="2"/>
</dbReference>
<protein>
    <submittedName>
        <fullName evidence="3">Phosphoinositide 5-phosphatase INP51</fullName>
    </submittedName>
</protein>
<dbReference type="Gene3D" id="2.60.40.10">
    <property type="entry name" value="Immunoglobulins"/>
    <property type="match status" value="1"/>
</dbReference>
<dbReference type="InterPro" id="IPR008936">
    <property type="entry name" value="Rho_GTPase_activation_prot"/>
</dbReference>
<dbReference type="InterPro" id="IPR036691">
    <property type="entry name" value="Endo/exonu/phosph_ase_sf"/>
</dbReference>
<dbReference type="PANTHER" id="PTHR11200">
    <property type="entry name" value="INOSITOL 5-PHOSPHATASE"/>
    <property type="match status" value="1"/>
</dbReference>
<dbReference type="SMART" id="SM00128">
    <property type="entry name" value="IPPc"/>
    <property type="match status" value="1"/>
</dbReference>
<evidence type="ECO:0000313" key="4">
    <source>
        <dbReference type="Proteomes" id="UP000189580"/>
    </source>
</evidence>
<name>A0A161HFS7_9ASCO</name>
<dbReference type="EMBL" id="CP014500">
    <property type="protein sequence ID" value="ANB11471.1"/>
    <property type="molecule type" value="Genomic_DNA"/>
</dbReference>
<dbReference type="KEGG" id="slb:AWJ20_4283"/>
<accession>A0A161HFS7</accession>
<proteinExistence type="predicted"/>
<dbReference type="GeneID" id="30036398"/>
<dbReference type="Gene3D" id="1.10.555.10">
    <property type="entry name" value="Rho GTPase activation protein"/>
    <property type="match status" value="1"/>
</dbReference>
<feature type="compositionally biased region" description="Polar residues" evidence="1">
    <location>
        <begin position="200"/>
        <end position="210"/>
    </location>
</feature>
<feature type="compositionally biased region" description="Polar residues" evidence="1">
    <location>
        <begin position="226"/>
        <end position="240"/>
    </location>
</feature>
<feature type="compositionally biased region" description="Basic and acidic residues" evidence="1">
    <location>
        <begin position="30"/>
        <end position="79"/>
    </location>
</feature>
<sequence>MAKKQNKKKPNPGRNVQDDPRSGPENNSNDLKEEDTTGPLDKNENFDSTQERTAKKFLDTDENKPLSKKLKQEIGKTTKEPPQSVGDLVEVPHMPVEPDEENCDQDVDGDEGLDESEDDSKPISLHTDTHVLTCFKARRPYTPEGPSLASINPFINKRIDPPYYMLVDKRRPDQPAQPVPMTLSDILEIVFEGSKRDSTSEATEGATLSESEYADDKAELEPMTESGLTKQSNDSLPVDQSESEKKKVNDDRDTENKPSDKKVGGEFGADTANRMTDDKTSDLSSETKRSESGEVKVIFVKLAGNAIGEIPCEQVRKANYFLYQWRDQLALVSELVLLSKSRNASVVAGPKKFFNKKNGDSDPRKLFDHRGSLSTLAEVEALAREMHRVSISDLRDRQLIAEREKFLLDEELVVKAVTWNVHGEKLAGQDLAKLLGSDADIYVIGLQESDNLGKNLYANTTTLASTTEKLLSYLPDHVEMAHNQLLGLMTVVLIHCRLAPQISKIELASTGTGLFGVWGNKGAIMIRFIIGADPIIPNSGTKICLVNCHLSAGSGAPSVDRRRWELTEISNKFGLSGIVSATNDSVIFDSDAHELSLSDDLLQGPGVFKNDGSGSSSVSPLASRPSTPEILLSKPASGQVSVKTKQTIDSIVPQNSPSISRSIKTPSYHQDNNFVLLMGDLNFRVTLEPADLVQDFASTRDFETIIIHDTLSQEMKARRLLQGLKEGPIRFPPTYRYIVGTNDYDLERIPSYTDRILYSGDSVVLSQIDYKTYPSYTMSDHKPVSSTLRIGVNLVNFDIRNDIVTETLKKLDKAENAARPVISIEPLELTSSGLVLHEQDVYTTISHNSILSGQQAGSRIVEWEAIISDPNIKVVPDRGSLPAGGSQRVKLSTTLGVPGSSDTNSKSPLQSVVVVHIKDAQDIFVSVDFNALPTCLGASLDLLCRMPEGARKGIKDSATSSNMPREICNCVDYLWNHLSSAPDMFWQAGDEAIESQIQEWMDNGQDFDTHVLDTANDLQQNVGVYSVARQFLLLLKYISGGIIPVEYHYLILRGASGVNALLESLSGINVNALLYIVGLLARAIEAGINERRLLDIFEPLIIAIPRGKDSSRSKALRRDFLKKLLDPSTP</sequence>
<dbReference type="InterPro" id="IPR000300">
    <property type="entry name" value="IPPc"/>
</dbReference>
<reference evidence="3 4" key="1">
    <citation type="submission" date="2016-02" db="EMBL/GenBank/DDBJ databases">
        <title>Complete genome sequence and transcriptome regulation of the pentose utilising yeast Sugiyamaella lignohabitans.</title>
        <authorList>
            <person name="Bellasio M."/>
            <person name="Peymann A."/>
            <person name="Valli M."/>
            <person name="Sipitzky M."/>
            <person name="Graf A."/>
            <person name="Sauer M."/>
            <person name="Marx H."/>
            <person name="Mattanovich D."/>
        </authorList>
    </citation>
    <scope>NUCLEOTIDE SEQUENCE [LARGE SCALE GENOMIC DNA]</scope>
    <source>
        <strain evidence="3 4">CBS 10342</strain>
    </source>
</reference>
<feature type="compositionally biased region" description="Basic and acidic residues" evidence="1">
    <location>
        <begin position="242"/>
        <end position="264"/>
    </location>
</feature>
<feature type="compositionally biased region" description="Basic and acidic residues" evidence="1">
    <location>
        <begin position="275"/>
        <end position="288"/>
    </location>
</feature>
<feature type="domain" description="Inositol polyphosphate-related phosphatase" evidence="2">
    <location>
        <begin position="410"/>
        <end position="796"/>
    </location>
</feature>
<dbReference type="PANTHER" id="PTHR11200:SF275">
    <property type="entry name" value="LD06095P"/>
    <property type="match status" value="1"/>
</dbReference>
<feature type="compositionally biased region" description="Acidic residues" evidence="1">
    <location>
        <begin position="97"/>
        <end position="118"/>
    </location>
</feature>
<dbReference type="SUPFAM" id="SSF56219">
    <property type="entry name" value="DNase I-like"/>
    <property type="match status" value="1"/>
</dbReference>
<dbReference type="GO" id="GO:0046856">
    <property type="term" value="P:phosphatidylinositol dephosphorylation"/>
    <property type="evidence" value="ECO:0007669"/>
    <property type="project" value="InterPro"/>
</dbReference>
<feature type="region of interest" description="Disordered" evidence="1">
    <location>
        <begin position="609"/>
        <end position="638"/>
    </location>
</feature>
<feature type="compositionally biased region" description="Basic residues" evidence="1">
    <location>
        <begin position="1"/>
        <end position="11"/>
    </location>
</feature>
<feature type="region of interest" description="Disordered" evidence="1">
    <location>
        <begin position="192"/>
        <end position="288"/>
    </location>
</feature>
<dbReference type="RefSeq" id="XP_018733948.1">
    <property type="nucleotide sequence ID" value="XM_018881349.1"/>
</dbReference>
<dbReference type="AlphaFoldDB" id="A0A161HFS7"/>
<dbReference type="Proteomes" id="UP000189580">
    <property type="component" value="Chromosome c"/>
</dbReference>
<gene>
    <name evidence="3" type="primary">INP51</name>
    <name evidence="3" type="ORF">AWJ20_4283</name>
</gene>
<dbReference type="OrthoDB" id="62798at2759"/>
<dbReference type="InterPro" id="IPR013783">
    <property type="entry name" value="Ig-like_fold"/>
</dbReference>
<organism evidence="3 4">
    <name type="scientific">Sugiyamaella lignohabitans</name>
    <dbReference type="NCBI Taxonomy" id="796027"/>
    <lineage>
        <taxon>Eukaryota</taxon>
        <taxon>Fungi</taxon>
        <taxon>Dikarya</taxon>
        <taxon>Ascomycota</taxon>
        <taxon>Saccharomycotina</taxon>
        <taxon>Dipodascomycetes</taxon>
        <taxon>Dipodascales</taxon>
        <taxon>Trichomonascaceae</taxon>
        <taxon>Sugiyamaella</taxon>
    </lineage>
</organism>
<keyword evidence="4" id="KW-1185">Reference proteome</keyword>
<evidence type="ECO:0000313" key="3">
    <source>
        <dbReference type="EMBL" id="ANB11471.1"/>
    </source>
</evidence>
<evidence type="ECO:0000259" key="2">
    <source>
        <dbReference type="SMART" id="SM00128"/>
    </source>
</evidence>
<feature type="region of interest" description="Disordered" evidence="1">
    <location>
        <begin position="1"/>
        <end position="125"/>
    </location>
</feature>
<dbReference type="GO" id="GO:0004439">
    <property type="term" value="F:phosphatidylinositol-4,5-bisphosphate 5-phosphatase activity"/>
    <property type="evidence" value="ECO:0007669"/>
    <property type="project" value="TreeGrafter"/>
</dbReference>
<dbReference type="Gene3D" id="3.60.10.10">
    <property type="entry name" value="Endonuclease/exonuclease/phosphatase"/>
    <property type="match status" value="1"/>
</dbReference>
<feature type="compositionally biased region" description="Low complexity" evidence="1">
    <location>
        <begin position="612"/>
        <end position="626"/>
    </location>
</feature>